<evidence type="ECO:0000259" key="10">
    <source>
        <dbReference type="Pfam" id="PF04290"/>
    </source>
</evidence>
<dbReference type="Proteomes" id="UP000609121">
    <property type="component" value="Unassembled WGS sequence"/>
</dbReference>
<dbReference type="PANTHER" id="PTHR35011:SF2">
    <property type="entry name" value="2,3-DIKETO-L-GULONATE TRAP TRANSPORTER SMALL PERMEASE PROTEIN YIAM"/>
    <property type="match status" value="1"/>
</dbReference>
<evidence type="ECO:0000313" key="12">
    <source>
        <dbReference type="Proteomes" id="UP000609121"/>
    </source>
</evidence>
<feature type="transmembrane region" description="Helical" evidence="9">
    <location>
        <begin position="83"/>
        <end position="102"/>
    </location>
</feature>
<keyword evidence="3" id="KW-1003">Cell membrane</keyword>
<feature type="domain" description="Tripartite ATP-independent periplasmic transporters DctQ component" evidence="10">
    <location>
        <begin position="23"/>
        <end position="146"/>
    </location>
</feature>
<accession>A0A8J7CYP2</accession>
<evidence type="ECO:0000256" key="6">
    <source>
        <dbReference type="ARBA" id="ARBA00022989"/>
    </source>
</evidence>
<evidence type="ECO:0000256" key="4">
    <source>
        <dbReference type="ARBA" id="ARBA00022519"/>
    </source>
</evidence>
<comment type="similarity">
    <text evidence="8 9">Belongs to the TRAP transporter small permease family.</text>
</comment>
<dbReference type="GO" id="GO:0015740">
    <property type="term" value="P:C4-dicarboxylate transport"/>
    <property type="evidence" value="ECO:0007669"/>
    <property type="project" value="TreeGrafter"/>
</dbReference>
<dbReference type="RefSeq" id="WP_193178966.1">
    <property type="nucleotide sequence ID" value="NZ_JACVXA010000003.1"/>
</dbReference>
<evidence type="ECO:0000256" key="9">
    <source>
        <dbReference type="RuleBase" id="RU369079"/>
    </source>
</evidence>
<evidence type="ECO:0000313" key="11">
    <source>
        <dbReference type="EMBL" id="MBE3636778.1"/>
    </source>
</evidence>
<dbReference type="InterPro" id="IPR055348">
    <property type="entry name" value="DctQ"/>
</dbReference>
<dbReference type="InterPro" id="IPR007387">
    <property type="entry name" value="TRAP_DctQ"/>
</dbReference>
<keyword evidence="12" id="KW-1185">Reference proteome</keyword>
<feature type="transmembrane region" description="Helical" evidence="9">
    <location>
        <begin position="44"/>
        <end position="62"/>
    </location>
</feature>
<protein>
    <recommendedName>
        <fullName evidence="9">TRAP transporter small permease protein</fullName>
    </recommendedName>
</protein>
<name>A0A8J7CYP2_9RHOB</name>
<evidence type="ECO:0000256" key="3">
    <source>
        <dbReference type="ARBA" id="ARBA00022475"/>
    </source>
</evidence>
<comment type="subcellular location">
    <subcellularLocation>
        <location evidence="1 9">Cell inner membrane</location>
        <topology evidence="1 9">Multi-pass membrane protein</topology>
    </subcellularLocation>
</comment>
<keyword evidence="6 9" id="KW-1133">Transmembrane helix</keyword>
<comment type="subunit">
    <text evidence="9">The complex comprises the extracytoplasmic solute receptor protein and the two transmembrane proteins.</text>
</comment>
<evidence type="ECO:0000256" key="2">
    <source>
        <dbReference type="ARBA" id="ARBA00022448"/>
    </source>
</evidence>
<keyword evidence="7 9" id="KW-0472">Membrane</keyword>
<dbReference type="Pfam" id="PF04290">
    <property type="entry name" value="DctQ"/>
    <property type="match status" value="1"/>
</dbReference>
<reference evidence="11" key="1">
    <citation type="submission" date="2020-09" db="EMBL/GenBank/DDBJ databases">
        <title>A novel bacterium of genus Mangrovicoccus, isolated from South China Sea.</title>
        <authorList>
            <person name="Huang H."/>
            <person name="Mo K."/>
            <person name="Hu Y."/>
        </authorList>
    </citation>
    <scope>NUCLEOTIDE SEQUENCE</scope>
    <source>
        <strain evidence="11">HB182678</strain>
    </source>
</reference>
<evidence type="ECO:0000256" key="8">
    <source>
        <dbReference type="ARBA" id="ARBA00038436"/>
    </source>
</evidence>
<dbReference type="GO" id="GO:0022857">
    <property type="term" value="F:transmembrane transporter activity"/>
    <property type="evidence" value="ECO:0007669"/>
    <property type="project" value="UniProtKB-UniRule"/>
</dbReference>
<sequence>MRFWKIYDGVETVLTLAALAGVVIAVLASGIGRSIGAPLAAAPQYAQLCLIWTIMLGADIATRSGEHIRVSALSDALSPRGRAALSLLCAAIILPFLIFMAWHGWHLALGNWQRELGASGLSYGLVTLALPVGAALLAISFLRRLAAAGPSKLLEPDIARVEDATTSEELL</sequence>
<dbReference type="PANTHER" id="PTHR35011">
    <property type="entry name" value="2,3-DIKETO-L-GULONATE TRAP TRANSPORTER SMALL PERMEASE PROTEIN YIAM"/>
    <property type="match status" value="1"/>
</dbReference>
<feature type="transmembrane region" description="Helical" evidence="9">
    <location>
        <begin position="122"/>
        <end position="142"/>
    </location>
</feature>
<organism evidence="11 12">
    <name type="scientific">Mangrovicoccus algicola</name>
    <dbReference type="NCBI Taxonomy" id="2771008"/>
    <lineage>
        <taxon>Bacteria</taxon>
        <taxon>Pseudomonadati</taxon>
        <taxon>Pseudomonadota</taxon>
        <taxon>Alphaproteobacteria</taxon>
        <taxon>Rhodobacterales</taxon>
        <taxon>Paracoccaceae</taxon>
        <taxon>Mangrovicoccus</taxon>
    </lineage>
</organism>
<proteinExistence type="inferred from homology"/>
<dbReference type="GO" id="GO:0005886">
    <property type="term" value="C:plasma membrane"/>
    <property type="evidence" value="ECO:0007669"/>
    <property type="project" value="UniProtKB-SubCell"/>
</dbReference>
<dbReference type="AlphaFoldDB" id="A0A8J7CYP2"/>
<dbReference type="EMBL" id="JACVXA010000003">
    <property type="protein sequence ID" value="MBE3636778.1"/>
    <property type="molecule type" value="Genomic_DNA"/>
</dbReference>
<evidence type="ECO:0000256" key="1">
    <source>
        <dbReference type="ARBA" id="ARBA00004429"/>
    </source>
</evidence>
<keyword evidence="2 9" id="KW-0813">Transport</keyword>
<keyword evidence="5 9" id="KW-0812">Transmembrane</keyword>
<keyword evidence="4 9" id="KW-0997">Cell inner membrane</keyword>
<gene>
    <name evidence="11" type="ORF">ICN82_01010</name>
</gene>
<feature type="transmembrane region" description="Helical" evidence="9">
    <location>
        <begin position="12"/>
        <end position="32"/>
    </location>
</feature>
<comment type="caution">
    <text evidence="11">The sequence shown here is derived from an EMBL/GenBank/DDBJ whole genome shotgun (WGS) entry which is preliminary data.</text>
</comment>
<comment type="function">
    <text evidence="9">Part of the tripartite ATP-independent periplasmic (TRAP) transport system.</text>
</comment>
<evidence type="ECO:0000256" key="5">
    <source>
        <dbReference type="ARBA" id="ARBA00022692"/>
    </source>
</evidence>
<evidence type="ECO:0000256" key="7">
    <source>
        <dbReference type="ARBA" id="ARBA00023136"/>
    </source>
</evidence>